<feature type="domain" description="ABC transmembrane type-1" evidence="8">
    <location>
        <begin position="94"/>
        <end position="310"/>
    </location>
</feature>
<feature type="transmembrane region" description="Helical" evidence="7">
    <location>
        <begin position="27"/>
        <end position="46"/>
    </location>
</feature>
<evidence type="ECO:0000256" key="2">
    <source>
        <dbReference type="ARBA" id="ARBA00022448"/>
    </source>
</evidence>
<comment type="similarity">
    <text evidence="7">Belongs to the binding-protein-dependent transport system permease family.</text>
</comment>
<dbReference type="GO" id="GO:0055085">
    <property type="term" value="P:transmembrane transport"/>
    <property type="evidence" value="ECO:0007669"/>
    <property type="project" value="InterPro"/>
</dbReference>
<dbReference type="AlphaFoldDB" id="A0A6N3CU13"/>
<gene>
    <name evidence="9" type="primary">yteP</name>
    <name evidence="9" type="ORF">CPLFYP93_01618</name>
</gene>
<evidence type="ECO:0000313" key="9">
    <source>
        <dbReference type="EMBL" id="VYU19392.1"/>
    </source>
</evidence>
<keyword evidence="5 7" id="KW-1133">Transmembrane helix</keyword>
<dbReference type="PANTHER" id="PTHR43227:SF11">
    <property type="entry name" value="BLL4140 PROTEIN"/>
    <property type="match status" value="1"/>
</dbReference>
<dbReference type="SUPFAM" id="SSF161098">
    <property type="entry name" value="MetI-like"/>
    <property type="match status" value="1"/>
</dbReference>
<evidence type="ECO:0000256" key="5">
    <source>
        <dbReference type="ARBA" id="ARBA00022989"/>
    </source>
</evidence>
<name>A0A6N3CU13_9CLOT</name>
<keyword evidence="2 7" id="KW-0813">Transport</keyword>
<keyword evidence="6 7" id="KW-0472">Membrane</keyword>
<evidence type="ECO:0000256" key="7">
    <source>
        <dbReference type="RuleBase" id="RU363032"/>
    </source>
</evidence>
<reference evidence="9" key="1">
    <citation type="submission" date="2019-11" db="EMBL/GenBank/DDBJ databases">
        <authorList>
            <person name="Feng L."/>
        </authorList>
    </citation>
    <scope>NUCLEOTIDE SEQUENCE</scope>
    <source>
        <strain evidence="9">CParaputrificumLFYP93</strain>
    </source>
</reference>
<evidence type="ECO:0000256" key="1">
    <source>
        <dbReference type="ARBA" id="ARBA00004651"/>
    </source>
</evidence>
<dbReference type="Pfam" id="PF00528">
    <property type="entry name" value="BPD_transp_1"/>
    <property type="match status" value="1"/>
</dbReference>
<evidence type="ECO:0000259" key="8">
    <source>
        <dbReference type="PROSITE" id="PS50928"/>
    </source>
</evidence>
<dbReference type="RefSeq" id="WP_156560987.1">
    <property type="nucleotide sequence ID" value="NZ_CACRTV010000043.1"/>
</dbReference>
<sequence length="323" mass="36970">MNVSVRSNQIILSQKIGKFKRYFKQNWQLYAFLVPGLLFTLVFKYIPMLGNVIAFNEYDIFSPDGPILGMFTSPWVGFEHFRTLFSNMDVLNVFKNTILISLYKIFWLQPVPIILAILINEVRCKYFQKTVQTIYYLPHFLSWVIVSGLFLQMLGPYGPINGFLESIGIIDQPIQFFQESSFFRSIMVITGGWKEVGWNTIVYLAALTSIDPELYEAAKIDGANKFKQIIYVTIPSISSTILMLFTIRLGHIFDAGFDQVFNTYNPLVYDTGDIIGTYVYRIGIGQMNYSFSAAVAVFEAIIGLTILFAANKICRKYFGKGIW</sequence>
<organism evidence="9">
    <name type="scientific">Clostridium paraputrificum</name>
    <dbReference type="NCBI Taxonomy" id="29363"/>
    <lineage>
        <taxon>Bacteria</taxon>
        <taxon>Bacillati</taxon>
        <taxon>Bacillota</taxon>
        <taxon>Clostridia</taxon>
        <taxon>Eubacteriales</taxon>
        <taxon>Clostridiaceae</taxon>
        <taxon>Clostridium</taxon>
    </lineage>
</organism>
<dbReference type="PANTHER" id="PTHR43227">
    <property type="entry name" value="BLL4140 PROTEIN"/>
    <property type="match status" value="1"/>
</dbReference>
<feature type="transmembrane region" description="Helical" evidence="7">
    <location>
        <begin position="229"/>
        <end position="247"/>
    </location>
</feature>
<keyword evidence="3" id="KW-1003">Cell membrane</keyword>
<dbReference type="EMBL" id="CACRTV010000043">
    <property type="protein sequence ID" value="VYU19392.1"/>
    <property type="molecule type" value="Genomic_DNA"/>
</dbReference>
<evidence type="ECO:0000256" key="3">
    <source>
        <dbReference type="ARBA" id="ARBA00022475"/>
    </source>
</evidence>
<evidence type="ECO:0000256" key="6">
    <source>
        <dbReference type="ARBA" id="ARBA00023136"/>
    </source>
</evidence>
<feature type="transmembrane region" description="Helical" evidence="7">
    <location>
        <begin position="134"/>
        <end position="154"/>
    </location>
</feature>
<keyword evidence="9" id="KW-0762">Sugar transport</keyword>
<proteinExistence type="inferred from homology"/>
<feature type="transmembrane region" description="Helical" evidence="7">
    <location>
        <begin position="97"/>
        <end position="119"/>
    </location>
</feature>
<dbReference type="PROSITE" id="PS50928">
    <property type="entry name" value="ABC_TM1"/>
    <property type="match status" value="1"/>
</dbReference>
<dbReference type="CDD" id="cd06261">
    <property type="entry name" value="TM_PBP2"/>
    <property type="match status" value="1"/>
</dbReference>
<dbReference type="InterPro" id="IPR035906">
    <property type="entry name" value="MetI-like_sf"/>
</dbReference>
<feature type="transmembrane region" description="Helical" evidence="7">
    <location>
        <begin position="289"/>
        <end position="310"/>
    </location>
</feature>
<comment type="subcellular location">
    <subcellularLocation>
        <location evidence="1 7">Cell membrane</location>
        <topology evidence="1 7">Multi-pass membrane protein</topology>
    </subcellularLocation>
</comment>
<dbReference type="GO" id="GO:0005886">
    <property type="term" value="C:plasma membrane"/>
    <property type="evidence" value="ECO:0007669"/>
    <property type="project" value="UniProtKB-SubCell"/>
</dbReference>
<evidence type="ECO:0000256" key="4">
    <source>
        <dbReference type="ARBA" id="ARBA00022692"/>
    </source>
</evidence>
<dbReference type="InterPro" id="IPR050809">
    <property type="entry name" value="UgpAE/MalFG_permease"/>
</dbReference>
<keyword evidence="4 7" id="KW-0812">Transmembrane</keyword>
<accession>A0A6N3CU13</accession>
<dbReference type="InterPro" id="IPR000515">
    <property type="entry name" value="MetI-like"/>
</dbReference>
<dbReference type="Gene3D" id="1.10.3720.10">
    <property type="entry name" value="MetI-like"/>
    <property type="match status" value="1"/>
</dbReference>
<protein>
    <submittedName>
        <fullName evidence="9">Putative multiple-sugar transport system permease YteP</fullName>
    </submittedName>
</protein>